<keyword evidence="3" id="KW-1185">Reference proteome</keyword>
<dbReference type="RefSeq" id="WP_013768620.1">
    <property type="nucleotide sequence ID" value="NC_015510.1"/>
</dbReference>
<accession>F4L681</accession>
<reference key="2">
    <citation type="submission" date="2011-04" db="EMBL/GenBank/DDBJ databases">
        <title>Complete sequence of chromosome of Haliscomenobacter hydrossis DSM 1100.</title>
        <authorList>
            <consortium name="US DOE Joint Genome Institute (JGI-PGF)"/>
            <person name="Lucas S."/>
            <person name="Han J."/>
            <person name="Lapidus A."/>
            <person name="Bruce D."/>
            <person name="Goodwin L."/>
            <person name="Pitluck S."/>
            <person name="Peters L."/>
            <person name="Kyrpides N."/>
            <person name="Mavromatis K."/>
            <person name="Ivanova N."/>
            <person name="Ovchinnikova G."/>
            <person name="Pagani I."/>
            <person name="Daligault H."/>
            <person name="Detter J.C."/>
            <person name="Han C."/>
            <person name="Land M."/>
            <person name="Hauser L."/>
            <person name="Markowitz V."/>
            <person name="Cheng J.-F."/>
            <person name="Hugenholtz P."/>
            <person name="Woyke T."/>
            <person name="Wu D."/>
            <person name="Verbarg S."/>
            <person name="Frueling A."/>
            <person name="Brambilla E."/>
            <person name="Klenk H.-P."/>
            <person name="Eisen J.A."/>
        </authorList>
    </citation>
    <scope>NUCLEOTIDE SEQUENCE</scope>
    <source>
        <strain>DSM 1100</strain>
    </source>
</reference>
<dbReference type="eggNOG" id="COG2318">
    <property type="taxonomic scope" value="Bacteria"/>
</dbReference>
<dbReference type="AlphaFoldDB" id="F4L681"/>
<dbReference type="Gene3D" id="1.20.120.450">
    <property type="entry name" value="dinb family like domain"/>
    <property type="match status" value="1"/>
</dbReference>
<evidence type="ECO:0000313" key="3">
    <source>
        <dbReference type="Proteomes" id="UP000008461"/>
    </source>
</evidence>
<dbReference type="Proteomes" id="UP000008461">
    <property type="component" value="Chromosome"/>
</dbReference>
<reference evidence="2 3" key="1">
    <citation type="journal article" date="2011" name="Stand. Genomic Sci.">
        <title>Complete genome sequence of Haliscomenobacter hydrossis type strain (O).</title>
        <authorList>
            <consortium name="US DOE Joint Genome Institute (JGI-PGF)"/>
            <person name="Daligault H."/>
            <person name="Lapidus A."/>
            <person name="Zeytun A."/>
            <person name="Nolan M."/>
            <person name="Lucas S."/>
            <person name="Del Rio T.G."/>
            <person name="Tice H."/>
            <person name="Cheng J.F."/>
            <person name="Tapia R."/>
            <person name="Han C."/>
            <person name="Goodwin L."/>
            <person name="Pitluck S."/>
            <person name="Liolios K."/>
            <person name="Pagani I."/>
            <person name="Ivanova N."/>
            <person name="Huntemann M."/>
            <person name="Mavromatis K."/>
            <person name="Mikhailova N."/>
            <person name="Pati A."/>
            <person name="Chen A."/>
            <person name="Palaniappan K."/>
            <person name="Land M."/>
            <person name="Hauser L."/>
            <person name="Brambilla E.M."/>
            <person name="Rohde M."/>
            <person name="Verbarg S."/>
            <person name="Goker M."/>
            <person name="Bristow J."/>
            <person name="Eisen J.A."/>
            <person name="Markowitz V."/>
            <person name="Hugenholtz P."/>
            <person name="Kyrpides N.C."/>
            <person name="Klenk H.P."/>
            <person name="Woyke T."/>
        </authorList>
    </citation>
    <scope>NUCLEOTIDE SEQUENCE [LARGE SCALE GENOMIC DNA]</scope>
    <source>
        <strain evidence="3">ATCC 27775 / DSM 1100 / LMG 10767 / O</strain>
    </source>
</reference>
<dbReference type="SUPFAM" id="SSF109854">
    <property type="entry name" value="DinB/YfiT-like putative metalloenzymes"/>
    <property type="match status" value="1"/>
</dbReference>
<evidence type="ECO:0000259" key="1">
    <source>
        <dbReference type="Pfam" id="PF12867"/>
    </source>
</evidence>
<dbReference type="Pfam" id="PF12867">
    <property type="entry name" value="DinB_2"/>
    <property type="match status" value="1"/>
</dbReference>
<dbReference type="OrthoDB" id="954225at2"/>
<evidence type="ECO:0000313" key="2">
    <source>
        <dbReference type="EMBL" id="AEE54099.1"/>
    </source>
</evidence>
<organism evidence="2 3">
    <name type="scientific">Haliscomenobacter hydrossis (strain ATCC 27775 / DSM 1100 / LMG 10767 / O)</name>
    <dbReference type="NCBI Taxonomy" id="760192"/>
    <lineage>
        <taxon>Bacteria</taxon>
        <taxon>Pseudomonadati</taxon>
        <taxon>Bacteroidota</taxon>
        <taxon>Saprospiria</taxon>
        <taxon>Saprospirales</taxon>
        <taxon>Haliscomenobacteraceae</taxon>
        <taxon>Haliscomenobacter</taxon>
    </lineage>
</organism>
<dbReference type="InterPro" id="IPR034660">
    <property type="entry name" value="DinB/YfiT-like"/>
</dbReference>
<protein>
    <recommendedName>
        <fullName evidence="1">DinB-like domain-containing protein</fullName>
    </recommendedName>
</protein>
<dbReference type="KEGG" id="hhy:Halhy_6279"/>
<feature type="domain" description="DinB-like" evidence="1">
    <location>
        <begin position="10"/>
        <end position="166"/>
    </location>
</feature>
<dbReference type="STRING" id="760192.Halhy_6279"/>
<proteinExistence type="predicted"/>
<sequence length="174" mass="19481">MDKREIAQNLEDHYAEFCDLIQSFSTVDFNHHAEGKWSAAQQLDHLIRSVSPVVMGLSLPKFLLRLTFGQAKRPSMDYDTLVKTYQGALASGGKSPRAYEPKLGGAAFQSTGTAKLAHLIVRLNRLVESLSEADLDQLQAPHPLIGKLTLRELLYFTVYHVQHHQRSVKAGLEK</sequence>
<dbReference type="InterPro" id="IPR024775">
    <property type="entry name" value="DinB-like"/>
</dbReference>
<dbReference type="HOGENOM" id="CLU_104166_0_0_10"/>
<name>F4L681_HALH1</name>
<gene>
    <name evidence="2" type="ordered locus">Halhy_6279</name>
</gene>
<dbReference type="EMBL" id="CP002691">
    <property type="protein sequence ID" value="AEE54099.1"/>
    <property type="molecule type" value="Genomic_DNA"/>
</dbReference>